<evidence type="ECO:0008006" key="3">
    <source>
        <dbReference type="Google" id="ProtNLM"/>
    </source>
</evidence>
<evidence type="ECO:0000313" key="2">
    <source>
        <dbReference type="EMBL" id="JAV57519.1"/>
    </source>
</evidence>
<feature type="chain" id="PRO_5012733909" description="Lipocalin/cytosolic fatty-acid binding domain-containing protein" evidence="1">
    <location>
        <begin position="16"/>
        <end position="184"/>
    </location>
</feature>
<keyword evidence="1" id="KW-0732">Signal</keyword>
<sequence length="184" mass="20720">MIAHVLLMSLAVTYATSPPYVEPPRPEPSKCPHDESLAGLDMTKMEGGWHVAAVSTTTPLGNRGSAKPIEGQTVTITGKPGEYRLVHLLGKSKPFTHKYTIVQEEREINAYTPERVNELKFAVVATDYDNVALIVTCEQHFTDNRVARVLVRHSARDNQRYLDQMYEHLPGRGFQIENMEKVEM</sequence>
<dbReference type="EMBL" id="GEZM01089374">
    <property type="protein sequence ID" value="JAV57519.1"/>
    <property type="molecule type" value="Transcribed_RNA"/>
</dbReference>
<name>A0A1Y1K7W0_PHOPY</name>
<organism evidence="2">
    <name type="scientific">Photinus pyralis</name>
    <name type="common">Common eastern firefly</name>
    <name type="synonym">Lampyris pyralis</name>
    <dbReference type="NCBI Taxonomy" id="7054"/>
    <lineage>
        <taxon>Eukaryota</taxon>
        <taxon>Metazoa</taxon>
        <taxon>Ecdysozoa</taxon>
        <taxon>Arthropoda</taxon>
        <taxon>Hexapoda</taxon>
        <taxon>Insecta</taxon>
        <taxon>Pterygota</taxon>
        <taxon>Neoptera</taxon>
        <taxon>Endopterygota</taxon>
        <taxon>Coleoptera</taxon>
        <taxon>Polyphaga</taxon>
        <taxon>Elateriformia</taxon>
        <taxon>Elateroidea</taxon>
        <taxon>Lampyridae</taxon>
        <taxon>Lampyrinae</taxon>
        <taxon>Photinus</taxon>
    </lineage>
</organism>
<feature type="signal peptide" evidence="1">
    <location>
        <begin position="1"/>
        <end position="15"/>
    </location>
</feature>
<accession>A0A1Y1K7W0</accession>
<protein>
    <recommendedName>
        <fullName evidence="3">Lipocalin/cytosolic fatty-acid binding domain-containing protein</fullName>
    </recommendedName>
</protein>
<dbReference type="Gene3D" id="2.40.128.20">
    <property type="match status" value="1"/>
</dbReference>
<dbReference type="InterPro" id="IPR012674">
    <property type="entry name" value="Calycin"/>
</dbReference>
<evidence type="ECO:0000256" key="1">
    <source>
        <dbReference type="SAM" id="SignalP"/>
    </source>
</evidence>
<reference evidence="2" key="1">
    <citation type="journal article" date="2016" name="Sci. Rep.">
        <title>Molecular characterization of firefly nuptial gifts: a multi-omics approach sheds light on postcopulatory sexual selection.</title>
        <authorList>
            <person name="Al-Wathiqui N."/>
            <person name="Fallon T.R."/>
            <person name="South A."/>
            <person name="Weng J.K."/>
            <person name="Lewis S.M."/>
        </authorList>
    </citation>
    <scope>NUCLEOTIDE SEQUENCE</scope>
</reference>
<dbReference type="SUPFAM" id="SSF50814">
    <property type="entry name" value="Lipocalins"/>
    <property type="match status" value="1"/>
</dbReference>
<proteinExistence type="predicted"/>
<dbReference type="AlphaFoldDB" id="A0A1Y1K7W0"/>